<keyword evidence="2" id="KW-1185">Reference proteome</keyword>
<dbReference type="WBParaSite" id="PSAMB.scaffold4283size15106.g23892.t1">
    <property type="protein sequence ID" value="PSAMB.scaffold4283size15106.g23892.t1"/>
    <property type="gene ID" value="PSAMB.scaffold4283size15106.g23892"/>
</dbReference>
<feature type="chain" id="PRO_5037656635" evidence="1">
    <location>
        <begin position="20"/>
        <end position="87"/>
    </location>
</feature>
<protein>
    <submittedName>
        <fullName evidence="3">Uncharacterized protein</fullName>
    </submittedName>
</protein>
<organism evidence="2 3">
    <name type="scientific">Plectus sambesii</name>
    <dbReference type="NCBI Taxonomy" id="2011161"/>
    <lineage>
        <taxon>Eukaryota</taxon>
        <taxon>Metazoa</taxon>
        <taxon>Ecdysozoa</taxon>
        <taxon>Nematoda</taxon>
        <taxon>Chromadorea</taxon>
        <taxon>Plectida</taxon>
        <taxon>Plectina</taxon>
        <taxon>Plectoidea</taxon>
        <taxon>Plectidae</taxon>
        <taxon>Plectus</taxon>
    </lineage>
</organism>
<proteinExistence type="predicted"/>
<reference evidence="3" key="1">
    <citation type="submission" date="2022-11" db="UniProtKB">
        <authorList>
            <consortium name="WormBaseParasite"/>
        </authorList>
    </citation>
    <scope>IDENTIFICATION</scope>
</reference>
<evidence type="ECO:0000256" key="1">
    <source>
        <dbReference type="SAM" id="SignalP"/>
    </source>
</evidence>
<sequence>MRFLLLACCLILFQLSCSAFYVKRENLVCTEREKCGEASVDESELKIYCDCENGLKCNRPDDHMLDFFCVKATNNLHKVVFSRFGRR</sequence>
<dbReference type="Proteomes" id="UP000887566">
    <property type="component" value="Unplaced"/>
</dbReference>
<dbReference type="AlphaFoldDB" id="A0A914WJ97"/>
<name>A0A914WJ97_9BILA</name>
<feature type="signal peptide" evidence="1">
    <location>
        <begin position="1"/>
        <end position="19"/>
    </location>
</feature>
<accession>A0A914WJ97</accession>
<keyword evidence="1" id="KW-0732">Signal</keyword>
<evidence type="ECO:0000313" key="2">
    <source>
        <dbReference type="Proteomes" id="UP000887566"/>
    </source>
</evidence>
<evidence type="ECO:0000313" key="3">
    <source>
        <dbReference type="WBParaSite" id="PSAMB.scaffold4283size15106.g23892.t1"/>
    </source>
</evidence>